<sequence>MQSFGKFTPYTPETTERPRYIDGESVMFLHDEKGNDWYDVRELFDESTTLKIGYDDEGRVKTFSTNIHAFFPVNLSVAELPATKENLSVTLGDDWFYQDGKLQQIRDYQAIAVAERDSRMTEATKRINWLEAAQEDGDITAEEETELTALRTYRSELRRLDLSHITDEESYDGIEWPKKPE</sequence>
<evidence type="ECO:0000313" key="1">
    <source>
        <dbReference type="EMBL" id="MBC2618769.1"/>
    </source>
</evidence>
<accession>A0A7X1EFZ8</accession>
<dbReference type="Pfam" id="PF02413">
    <property type="entry name" value="Caudo_TAP"/>
    <property type="match status" value="1"/>
</dbReference>
<dbReference type="Proteomes" id="UP000548504">
    <property type="component" value="Unassembled WGS sequence"/>
</dbReference>
<organism evidence="1 2">
    <name type="scientific">Citrobacter cronae</name>
    <dbReference type="NCBI Taxonomy" id="1748967"/>
    <lineage>
        <taxon>Bacteria</taxon>
        <taxon>Pseudomonadati</taxon>
        <taxon>Pseudomonadota</taxon>
        <taxon>Gammaproteobacteria</taxon>
        <taxon>Enterobacterales</taxon>
        <taxon>Enterobacteriaceae</taxon>
        <taxon>Citrobacter</taxon>
        <taxon>Citrobacter freundii complex</taxon>
    </lineage>
</organism>
<proteinExistence type="predicted"/>
<dbReference type="AlphaFoldDB" id="A0A7X1EFZ8"/>
<dbReference type="InterPro" id="IPR003458">
    <property type="entry name" value="Phage_T4_Gp38_tail_assem"/>
</dbReference>
<evidence type="ECO:0000313" key="2">
    <source>
        <dbReference type="Proteomes" id="UP000548504"/>
    </source>
</evidence>
<name>A0A7X1EFZ8_9ENTR</name>
<dbReference type="RefSeq" id="WP_185655644.1">
    <property type="nucleotide sequence ID" value="NZ_JACLAG010000001.1"/>
</dbReference>
<comment type="caution">
    <text evidence="1">The sequence shown here is derived from an EMBL/GenBank/DDBJ whole genome shotgun (WGS) entry which is preliminary data.</text>
</comment>
<protein>
    <submittedName>
        <fullName evidence="1">Tail fiber assembly protein</fullName>
    </submittedName>
</protein>
<reference evidence="1 2" key="1">
    <citation type="submission" date="2020-08" db="EMBL/GenBank/DDBJ databases">
        <title>Emergence and comparative genomics analysis of Citrobacter in Fennec fox imported from North Africa to China.</title>
        <authorList>
            <person name="Zheng B."/>
        </authorList>
    </citation>
    <scope>NUCLEOTIDE SEQUENCE [LARGE SCALE GENOMIC DNA]</scope>
    <source>
        <strain evidence="1 2">FF141</strain>
    </source>
</reference>
<gene>
    <name evidence="1" type="ORF">H7I73_03850</name>
</gene>
<dbReference type="EMBL" id="JACLAG010000001">
    <property type="protein sequence ID" value="MBC2618769.1"/>
    <property type="molecule type" value="Genomic_DNA"/>
</dbReference>